<dbReference type="SUPFAM" id="SSF52266">
    <property type="entry name" value="SGNH hydrolase"/>
    <property type="match status" value="1"/>
</dbReference>
<dbReference type="Pfam" id="PF04914">
    <property type="entry name" value="DltD"/>
    <property type="match status" value="1"/>
</dbReference>
<name>A0ABM7TB30_9CLOT</name>
<dbReference type="InterPro" id="IPR006998">
    <property type="entry name" value="DltD"/>
</dbReference>
<dbReference type="Proteomes" id="UP000824633">
    <property type="component" value="Chromosome"/>
</dbReference>
<dbReference type="PANTHER" id="PTHR40039">
    <property type="entry name" value="PROTEIN DLTD"/>
    <property type="match status" value="1"/>
</dbReference>
<dbReference type="EMBL" id="AP024849">
    <property type="protein sequence ID" value="BCZ49152.1"/>
    <property type="molecule type" value="Genomic_DNA"/>
</dbReference>
<keyword evidence="1" id="KW-0472">Membrane</keyword>
<dbReference type="InterPro" id="IPR036514">
    <property type="entry name" value="SGNH_hydro_sf"/>
</dbReference>
<evidence type="ECO:0000313" key="3">
    <source>
        <dbReference type="Proteomes" id="UP000824633"/>
    </source>
</evidence>
<reference evidence="3" key="1">
    <citation type="submission" date="2021-07" db="EMBL/GenBank/DDBJ databases">
        <title>Complete genome sequencing of a Clostridium isolate.</title>
        <authorList>
            <person name="Ueki A."/>
            <person name="Tonouchi A."/>
        </authorList>
    </citation>
    <scope>NUCLEOTIDE SEQUENCE [LARGE SCALE GENOMIC DNA]</scope>
    <source>
        <strain evidence="3">C5S11</strain>
    </source>
</reference>
<dbReference type="PIRSF" id="PIRSF021438">
    <property type="entry name" value="DltD"/>
    <property type="match status" value="1"/>
</dbReference>
<keyword evidence="1" id="KW-1003">Cell membrane</keyword>
<evidence type="ECO:0000313" key="2">
    <source>
        <dbReference type="EMBL" id="BCZ49152.1"/>
    </source>
</evidence>
<sequence length="394" mass="46580">MKKIISLLIPILIAIMTTIGINSLLDKKIETLTKEKNINLMGRKYPDTIKDKNVLDKKILSDEGDLFLLGSSEMGIDVPQNPLKLFPFKGAEYNISCFGRAYAQSLQQATYLGAGDIKDKQKVAFILSIQWFEDWKVEEPYNFVVNFSDVQFYKFLNNPRISEENKKYYAERIYKFLTKDKKYPAEAFYAKLYLDSSKIANFEKLAFKPYYEVKQYLLDIQDKALLYQEVKDLPNKSSQETLKDVNWDDEYVQIEKENEQIVATNQFNLDDKYYNQNLKGEIDKHKGELKSENLIQSKEMDDYKFFLSVCKDLNIEPYIILPPVNGWYYDYLQLSKDKRDEYYEKVKKIANDNSLEVLDLHEYDYKKYFLIDPMHLGKEGWLKASEEIYKHFNK</sequence>
<comment type="similarity">
    <text evidence="1">Belongs to the DltD family.</text>
</comment>
<organism evidence="2 3">
    <name type="scientific">Clostridium gelidum</name>
    <dbReference type="NCBI Taxonomy" id="704125"/>
    <lineage>
        <taxon>Bacteria</taxon>
        <taxon>Bacillati</taxon>
        <taxon>Bacillota</taxon>
        <taxon>Clostridia</taxon>
        <taxon>Eubacteriales</taxon>
        <taxon>Clostridiaceae</taxon>
        <taxon>Clostridium</taxon>
    </lineage>
</organism>
<dbReference type="InterPro" id="IPR023896">
    <property type="entry name" value="LTA_DltD"/>
</dbReference>
<evidence type="ECO:0000256" key="1">
    <source>
        <dbReference type="PIRNR" id="PIRNR021438"/>
    </source>
</evidence>
<dbReference type="Gene3D" id="3.40.50.1110">
    <property type="entry name" value="SGNH hydrolase"/>
    <property type="match status" value="1"/>
</dbReference>
<keyword evidence="3" id="KW-1185">Reference proteome</keyword>
<comment type="pathway">
    <text evidence="1">Cell wall biogenesis; lipoteichoic acid biosynthesis.</text>
</comment>
<accession>A0ABM7TB30</accession>
<proteinExistence type="inferred from homology"/>
<dbReference type="NCBIfam" id="TIGR04092">
    <property type="entry name" value="LTA_DltD"/>
    <property type="match status" value="1"/>
</dbReference>
<gene>
    <name evidence="2" type="ORF">psyc5s11_52190</name>
</gene>
<dbReference type="RefSeq" id="WP_224035355.1">
    <property type="nucleotide sequence ID" value="NZ_AP024849.1"/>
</dbReference>
<protein>
    <recommendedName>
        <fullName evidence="1">Protein DltD</fullName>
    </recommendedName>
</protein>
<dbReference type="PANTHER" id="PTHR40039:SF1">
    <property type="entry name" value="PROTEIN DLTD"/>
    <property type="match status" value="1"/>
</dbReference>